<dbReference type="OrthoDB" id="10322492at2759"/>
<evidence type="ECO:0000313" key="3">
    <source>
        <dbReference type="Proteomes" id="UP000737391"/>
    </source>
</evidence>
<organism evidence="2 3">
    <name type="scientific">Fusarium agapanthi</name>
    <dbReference type="NCBI Taxonomy" id="1803897"/>
    <lineage>
        <taxon>Eukaryota</taxon>
        <taxon>Fungi</taxon>
        <taxon>Dikarya</taxon>
        <taxon>Ascomycota</taxon>
        <taxon>Pezizomycotina</taxon>
        <taxon>Sordariomycetes</taxon>
        <taxon>Hypocreomycetidae</taxon>
        <taxon>Hypocreales</taxon>
        <taxon>Nectriaceae</taxon>
        <taxon>Fusarium</taxon>
        <taxon>Fusarium fujikuroi species complex</taxon>
    </lineage>
</organism>
<comment type="caution">
    <text evidence="2">The sequence shown here is derived from an EMBL/GenBank/DDBJ whole genome shotgun (WGS) entry which is preliminary data.</text>
</comment>
<evidence type="ECO:0000256" key="1">
    <source>
        <dbReference type="SAM" id="MobiDB-lite"/>
    </source>
</evidence>
<dbReference type="AlphaFoldDB" id="A0A9P5AXE2"/>
<evidence type="ECO:0000313" key="2">
    <source>
        <dbReference type="EMBL" id="KAF4473399.1"/>
    </source>
</evidence>
<proteinExistence type="predicted"/>
<gene>
    <name evidence="2" type="ORF">FAGAP_13162</name>
</gene>
<accession>A0A9P5AXE2</accession>
<feature type="compositionally biased region" description="Polar residues" evidence="1">
    <location>
        <begin position="54"/>
        <end position="71"/>
    </location>
</feature>
<dbReference type="Proteomes" id="UP000737391">
    <property type="component" value="Unassembled WGS sequence"/>
</dbReference>
<feature type="compositionally biased region" description="Basic and acidic residues" evidence="1">
    <location>
        <begin position="72"/>
        <end position="82"/>
    </location>
</feature>
<protein>
    <submittedName>
        <fullName evidence="2">Uncharacterized protein</fullName>
    </submittedName>
</protein>
<reference evidence="2" key="1">
    <citation type="submission" date="2020-01" db="EMBL/GenBank/DDBJ databases">
        <title>Identification and distribution of gene clusters putatively required for synthesis of sphingolipid metabolism inhibitors in phylogenetically diverse species of the filamentous fungus Fusarium.</title>
        <authorList>
            <person name="Kim H.-S."/>
            <person name="Busman M."/>
            <person name="Brown D.W."/>
            <person name="Divon H."/>
            <person name="Uhlig S."/>
            <person name="Proctor R.H."/>
        </authorList>
    </citation>
    <scope>NUCLEOTIDE SEQUENCE</scope>
    <source>
        <strain evidence="2">NRRL 31653</strain>
    </source>
</reference>
<sequence length="82" mass="8760">MATNSWGPLVNVGEKSKGITGKFTALNCTNQGGEVLTYKPDKAFTLEADEDLTLTGNPDDTNTVTFSGKSSGESDWKLSKDK</sequence>
<name>A0A9P5AXE2_9HYPO</name>
<keyword evidence="3" id="KW-1185">Reference proteome</keyword>
<feature type="region of interest" description="Disordered" evidence="1">
    <location>
        <begin position="52"/>
        <end position="82"/>
    </location>
</feature>
<dbReference type="EMBL" id="LUFC02001652">
    <property type="protein sequence ID" value="KAF4473399.1"/>
    <property type="molecule type" value="Genomic_DNA"/>
</dbReference>